<sequence length="542" mass="57266">MSPLRRRHADLTATLPDDLHRLRDALDAAEGHLPATVVESATALLDRAEERQNLAAGRTVVALLGATGSGKSSLFNALLGRDVATVAARRPTTNRPLAAVWGEDDAAELLDWLGVPERTSANGGPEGLVLLDLPDIDSTAVEHRQIAARMAGRVDVLVWVLDPQKYADGIVHRDYLAPMAAHADVTLVVLNQVDTLDPEERDGVLGDLAVLLEHDGLGRVDVLPVSARQGTGLDALRERIAAVAATTRAAQLRLAADVRTTAAALVGAGSDGVGGGRDEPAPTAAADRDVARLVGAAAQAAGVDAVRDATRGSYVRAAGRHVGWPPVRWLARLRPDPLKRLHLGERAQDVRLARTSLPGPTPVQEAAVRAAAHALVARSTTHLPGQWRADVLEDVTGRIPALVDSLDQQVAGTELEQTREPSWWRLLGVLQWLFLLAAVAGAGWLGVLAGMAYLQLPAPVTPMAGPMPWPTVLLAGGLIVGLVLTLLGSLAARVGARRRARRVAQRLRAVVSETVVEQVVGPLESHLGEFAKFRALVGALAR</sequence>
<dbReference type="AlphaFoldDB" id="A0A5B8C389"/>
<proteinExistence type="predicted"/>
<dbReference type="OrthoDB" id="974105at2"/>
<dbReference type="GO" id="GO:0005525">
    <property type="term" value="F:GTP binding"/>
    <property type="evidence" value="ECO:0007669"/>
    <property type="project" value="InterPro"/>
</dbReference>
<dbReference type="InterPro" id="IPR027417">
    <property type="entry name" value="P-loop_NTPase"/>
</dbReference>
<feature type="transmembrane region" description="Helical" evidence="1">
    <location>
        <begin position="429"/>
        <end position="452"/>
    </location>
</feature>
<dbReference type="SUPFAM" id="SSF52540">
    <property type="entry name" value="P-loop containing nucleoside triphosphate hydrolases"/>
    <property type="match status" value="1"/>
</dbReference>
<keyword evidence="1" id="KW-0812">Transmembrane</keyword>
<dbReference type="InterPro" id="IPR006073">
    <property type="entry name" value="GTP-bd"/>
</dbReference>
<dbReference type="PANTHER" id="PTHR42698">
    <property type="entry name" value="GTPASE ERA"/>
    <property type="match status" value="1"/>
</dbReference>
<dbReference type="Pfam" id="PF01926">
    <property type="entry name" value="MMR_HSR1"/>
    <property type="match status" value="1"/>
</dbReference>
<keyword evidence="1" id="KW-1133">Transmembrane helix</keyword>
<dbReference type="InterPro" id="IPR005662">
    <property type="entry name" value="GTPase_Era-like"/>
</dbReference>
<protein>
    <recommendedName>
        <fullName evidence="2">G domain-containing protein</fullName>
    </recommendedName>
</protein>
<feature type="transmembrane region" description="Helical" evidence="1">
    <location>
        <begin position="472"/>
        <end position="492"/>
    </location>
</feature>
<dbReference type="PANTHER" id="PTHR42698:SF1">
    <property type="entry name" value="GTPASE ERA, MITOCHONDRIAL"/>
    <property type="match status" value="1"/>
</dbReference>
<dbReference type="RefSeq" id="WP_139928341.1">
    <property type="nucleotide sequence ID" value="NZ_CP040915.1"/>
</dbReference>
<dbReference type="GO" id="GO:0000028">
    <property type="term" value="P:ribosomal small subunit assembly"/>
    <property type="evidence" value="ECO:0007669"/>
    <property type="project" value="TreeGrafter"/>
</dbReference>
<dbReference type="GO" id="GO:0019843">
    <property type="term" value="F:rRNA binding"/>
    <property type="evidence" value="ECO:0007669"/>
    <property type="project" value="TreeGrafter"/>
</dbReference>
<dbReference type="Gene3D" id="3.40.50.300">
    <property type="entry name" value="P-loop containing nucleotide triphosphate hydrolases"/>
    <property type="match status" value="1"/>
</dbReference>
<evidence type="ECO:0000256" key="1">
    <source>
        <dbReference type="SAM" id="Phobius"/>
    </source>
</evidence>
<accession>A0A5B8C389</accession>
<dbReference type="GO" id="GO:0043024">
    <property type="term" value="F:ribosomal small subunit binding"/>
    <property type="evidence" value="ECO:0007669"/>
    <property type="project" value="TreeGrafter"/>
</dbReference>
<dbReference type="GO" id="GO:0005829">
    <property type="term" value="C:cytosol"/>
    <property type="evidence" value="ECO:0007669"/>
    <property type="project" value="TreeGrafter"/>
</dbReference>
<gene>
    <name evidence="3" type="ORF">FE374_08910</name>
</gene>
<keyword evidence="1" id="KW-0472">Membrane</keyword>
<evidence type="ECO:0000313" key="4">
    <source>
        <dbReference type="Proteomes" id="UP000314616"/>
    </source>
</evidence>
<feature type="domain" description="G" evidence="2">
    <location>
        <begin position="61"/>
        <end position="168"/>
    </location>
</feature>
<evidence type="ECO:0000313" key="3">
    <source>
        <dbReference type="EMBL" id="QDC24718.1"/>
    </source>
</evidence>
<name>A0A5B8C389_9MICO</name>
<dbReference type="EMBL" id="CP040915">
    <property type="protein sequence ID" value="QDC24718.1"/>
    <property type="molecule type" value="Genomic_DNA"/>
</dbReference>
<organism evidence="3 4">
    <name type="scientific">Georgenia yuyongxinii</name>
    <dbReference type="NCBI Taxonomy" id="2589797"/>
    <lineage>
        <taxon>Bacteria</taxon>
        <taxon>Bacillati</taxon>
        <taxon>Actinomycetota</taxon>
        <taxon>Actinomycetes</taxon>
        <taxon>Micrococcales</taxon>
        <taxon>Bogoriellaceae</taxon>
        <taxon>Georgenia</taxon>
    </lineage>
</organism>
<dbReference type="Proteomes" id="UP000314616">
    <property type="component" value="Chromosome"/>
</dbReference>
<dbReference type="KEGG" id="gyu:FE374_08910"/>
<evidence type="ECO:0000259" key="2">
    <source>
        <dbReference type="Pfam" id="PF01926"/>
    </source>
</evidence>
<reference evidence="3 4" key="1">
    <citation type="submission" date="2019-05" db="EMBL/GenBank/DDBJ databases">
        <title>Georgenia *** sp. nov., and Georgenia *** sp. nov., isolated from the intestinal contents of plateau pika (Ochotona curzoniae) in the Qinghai-Tibet plateau of China.</title>
        <authorList>
            <person name="Tian Z."/>
        </authorList>
    </citation>
    <scope>NUCLEOTIDE SEQUENCE [LARGE SCALE GENOMIC DNA]</scope>
    <source>
        <strain evidence="3 4">Z443</strain>
    </source>
</reference>